<dbReference type="SUPFAM" id="SSF46689">
    <property type="entry name" value="Homeodomain-like"/>
    <property type="match status" value="2"/>
</dbReference>
<proteinExistence type="predicted"/>
<dbReference type="PANTHER" id="PTHR43130">
    <property type="entry name" value="ARAC-FAMILY TRANSCRIPTIONAL REGULATOR"/>
    <property type="match status" value="1"/>
</dbReference>
<keyword evidence="7" id="KW-1185">Reference proteome</keyword>
<dbReference type="Gene3D" id="3.40.50.880">
    <property type="match status" value="1"/>
</dbReference>
<dbReference type="EMBL" id="CP120863">
    <property type="protein sequence ID" value="WFE91315.1"/>
    <property type="molecule type" value="Genomic_DNA"/>
</dbReference>
<gene>
    <name evidence="6" type="ORF">K1718_08145</name>
</gene>
<feature type="region of interest" description="Disordered" evidence="4">
    <location>
        <begin position="324"/>
        <end position="343"/>
    </location>
</feature>
<dbReference type="RefSeq" id="WP_265683660.1">
    <property type="nucleotide sequence ID" value="NZ_CP120863.1"/>
</dbReference>
<dbReference type="PROSITE" id="PS00041">
    <property type="entry name" value="HTH_ARAC_FAMILY_1"/>
    <property type="match status" value="1"/>
</dbReference>
<dbReference type="Pfam" id="PF01965">
    <property type="entry name" value="DJ-1_PfpI"/>
    <property type="match status" value="1"/>
</dbReference>
<reference evidence="6 7" key="1">
    <citation type="submission" date="2023-03" db="EMBL/GenBank/DDBJ databases">
        <title>Roseibium porphyridii sp. nov. and Roseibium rhodosorbium sp. nov. isolated from marine algae, Porphyridium cruentum and Rhodosorus marinus, respectively.</title>
        <authorList>
            <person name="Lee M.W."/>
            <person name="Choi B.J."/>
            <person name="Lee J.K."/>
            <person name="Choi D.G."/>
            <person name="Baek J.H."/>
            <person name="Bayburt H."/>
            <person name="Kim J.M."/>
            <person name="Han D.M."/>
            <person name="Kim K.H."/>
            <person name="Jeon C.O."/>
        </authorList>
    </citation>
    <scope>NUCLEOTIDE SEQUENCE [LARGE SCALE GENOMIC DNA]</scope>
    <source>
        <strain evidence="6 7">KMA01</strain>
    </source>
</reference>
<dbReference type="Proteomes" id="UP001209803">
    <property type="component" value="Chromosome"/>
</dbReference>
<sequence>MELVILATPYFNLAATMSFIDPFRAANYLIGSSKFQWNIYSAQGGLLPSSSGLEVHTKALTDAASLKADLVVVSSSWTPEQSYADVINSSLKRWARDGRTIGGIDTGAFVLANAGLLNDKRATVHYEHIDALKETATNTSVLEDLFVVDGRIFTCCGGTAASDAALYFLNRFCGLSIANAAARYVFHHDVRGPGRSQNPKVIEPTGQVTPNTVRRAIDLMEANLEDPISIPEICRRIAISQRQLGRLFTQFVRKTPVEYYRDIRLDRARGLVTQTEMKLSEVAAASGFNSQVHFSRSYQQKFGLPPNKDRVEGRVPFEFRAWPMHSPTAHQHSDTETNSDLGD</sequence>
<evidence type="ECO:0000256" key="4">
    <source>
        <dbReference type="SAM" id="MobiDB-lite"/>
    </source>
</evidence>
<dbReference type="PANTHER" id="PTHR43130:SF3">
    <property type="entry name" value="HTH-TYPE TRANSCRIPTIONAL REGULATOR RV1931C"/>
    <property type="match status" value="1"/>
</dbReference>
<name>A0ABY8F745_9HYPH</name>
<dbReference type="Gene3D" id="1.10.10.60">
    <property type="entry name" value="Homeodomain-like"/>
    <property type="match status" value="1"/>
</dbReference>
<evidence type="ECO:0000313" key="7">
    <source>
        <dbReference type="Proteomes" id="UP001209803"/>
    </source>
</evidence>
<organism evidence="6 7">
    <name type="scientific">Roseibium porphyridii</name>
    <dbReference type="NCBI Taxonomy" id="2866279"/>
    <lineage>
        <taxon>Bacteria</taxon>
        <taxon>Pseudomonadati</taxon>
        <taxon>Pseudomonadota</taxon>
        <taxon>Alphaproteobacteria</taxon>
        <taxon>Hyphomicrobiales</taxon>
        <taxon>Stappiaceae</taxon>
        <taxon>Roseibium</taxon>
    </lineage>
</organism>
<evidence type="ECO:0000259" key="5">
    <source>
        <dbReference type="PROSITE" id="PS01124"/>
    </source>
</evidence>
<keyword evidence="2" id="KW-0238">DNA-binding</keyword>
<keyword evidence="3" id="KW-0804">Transcription</keyword>
<dbReference type="InterPro" id="IPR018062">
    <property type="entry name" value="HTH_AraC-typ_CS"/>
</dbReference>
<keyword evidence="1" id="KW-0805">Transcription regulation</keyword>
<dbReference type="InterPro" id="IPR009057">
    <property type="entry name" value="Homeodomain-like_sf"/>
</dbReference>
<evidence type="ECO:0000256" key="3">
    <source>
        <dbReference type="ARBA" id="ARBA00023163"/>
    </source>
</evidence>
<dbReference type="InterPro" id="IPR052158">
    <property type="entry name" value="INH-QAR"/>
</dbReference>
<dbReference type="InterPro" id="IPR002818">
    <property type="entry name" value="DJ-1/PfpI"/>
</dbReference>
<dbReference type="SMART" id="SM00342">
    <property type="entry name" value="HTH_ARAC"/>
    <property type="match status" value="1"/>
</dbReference>
<feature type="domain" description="HTH araC/xylS-type" evidence="5">
    <location>
        <begin position="214"/>
        <end position="312"/>
    </location>
</feature>
<evidence type="ECO:0000256" key="1">
    <source>
        <dbReference type="ARBA" id="ARBA00023015"/>
    </source>
</evidence>
<dbReference type="InterPro" id="IPR029062">
    <property type="entry name" value="Class_I_gatase-like"/>
</dbReference>
<dbReference type="Pfam" id="PF12833">
    <property type="entry name" value="HTH_18"/>
    <property type="match status" value="1"/>
</dbReference>
<dbReference type="PROSITE" id="PS01124">
    <property type="entry name" value="HTH_ARAC_FAMILY_2"/>
    <property type="match status" value="1"/>
</dbReference>
<dbReference type="CDD" id="cd03136">
    <property type="entry name" value="GATase1_AraC_ArgR_like"/>
    <property type="match status" value="1"/>
</dbReference>
<evidence type="ECO:0000256" key="2">
    <source>
        <dbReference type="ARBA" id="ARBA00023125"/>
    </source>
</evidence>
<dbReference type="InterPro" id="IPR018060">
    <property type="entry name" value="HTH_AraC"/>
</dbReference>
<dbReference type="SUPFAM" id="SSF52317">
    <property type="entry name" value="Class I glutamine amidotransferase-like"/>
    <property type="match status" value="1"/>
</dbReference>
<protein>
    <submittedName>
        <fullName evidence="6">GlxA family transcriptional regulator</fullName>
    </submittedName>
</protein>
<evidence type="ECO:0000313" key="6">
    <source>
        <dbReference type="EMBL" id="WFE91315.1"/>
    </source>
</evidence>
<accession>A0ABY8F745</accession>